<dbReference type="InterPro" id="IPR027417">
    <property type="entry name" value="P-loop_NTPase"/>
</dbReference>
<dbReference type="InterPro" id="IPR014001">
    <property type="entry name" value="Helicase_ATP-bd"/>
</dbReference>
<feature type="compositionally biased region" description="Low complexity" evidence="10">
    <location>
        <begin position="194"/>
        <end position="205"/>
    </location>
</feature>
<comment type="similarity">
    <text evidence="1">Belongs to the SNF2/RAD54 helicase family.</text>
</comment>
<dbReference type="SUPFAM" id="SSF52540">
    <property type="entry name" value="P-loop containing nucleoside triphosphate hydrolases"/>
    <property type="match status" value="2"/>
</dbReference>
<evidence type="ECO:0000256" key="2">
    <source>
        <dbReference type="ARBA" id="ARBA00022723"/>
    </source>
</evidence>
<comment type="caution">
    <text evidence="13">The sequence shown here is derived from an EMBL/GenBank/DDBJ whole genome shotgun (WGS) entry which is preliminary data.</text>
</comment>
<feature type="compositionally biased region" description="Low complexity" evidence="10">
    <location>
        <begin position="37"/>
        <end position="59"/>
    </location>
</feature>
<keyword evidence="6" id="KW-0347">Helicase</keyword>
<dbReference type="Pfam" id="PF00176">
    <property type="entry name" value="SNF2-rel_dom"/>
    <property type="match status" value="1"/>
</dbReference>
<evidence type="ECO:0000256" key="7">
    <source>
        <dbReference type="ARBA" id="ARBA00022833"/>
    </source>
</evidence>
<name>A0A1Y2HE29_9FUNG</name>
<feature type="compositionally biased region" description="Low complexity" evidence="10">
    <location>
        <begin position="237"/>
        <end position="254"/>
    </location>
</feature>
<feature type="domain" description="RING-type" evidence="11">
    <location>
        <begin position="698"/>
        <end position="740"/>
    </location>
</feature>
<dbReference type="CDD" id="cd18793">
    <property type="entry name" value="SF2_C_SNF"/>
    <property type="match status" value="1"/>
</dbReference>
<dbReference type="PROSITE" id="PS50089">
    <property type="entry name" value="ZF_RING_2"/>
    <property type="match status" value="1"/>
</dbReference>
<dbReference type="GO" id="GO:0005634">
    <property type="term" value="C:nucleus"/>
    <property type="evidence" value="ECO:0007669"/>
    <property type="project" value="TreeGrafter"/>
</dbReference>
<evidence type="ECO:0000256" key="3">
    <source>
        <dbReference type="ARBA" id="ARBA00022741"/>
    </source>
</evidence>
<dbReference type="GO" id="GO:0005524">
    <property type="term" value="F:ATP binding"/>
    <property type="evidence" value="ECO:0007669"/>
    <property type="project" value="UniProtKB-KW"/>
</dbReference>
<dbReference type="SUPFAM" id="SSF57850">
    <property type="entry name" value="RING/U-box"/>
    <property type="match status" value="1"/>
</dbReference>
<reference evidence="13 14" key="1">
    <citation type="submission" date="2016-07" db="EMBL/GenBank/DDBJ databases">
        <title>Pervasive Adenine N6-methylation of Active Genes in Fungi.</title>
        <authorList>
            <consortium name="DOE Joint Genome Institute"/>
            <person name="Mondo S.J."/>
            <person name="Dannebaum R.O."/>
            <person name="Kuo R.C."/>
            <person name="Labutti K."/>
            <person name="Haridas S."/>
            <person name="Kuo A."/>
            <person name="Salamov A."/>
            <person name="Ahrendt S.R."/>
            <person name="Lipzen A."/>
            <person name="Sullivan W."/>
            <person name="Andreopoulos W.B."/>
            <person name="Clum A."/>
            <person name="Lindquist E."/>
            <person name="Daum C."/>
            <person name="Ramamoorthy G.K."/>
            <person name="Gryganskyi A."/>
            <person name="Culley D."/>
            <person name="Magnuson J.K."/>
            <person name="James T.Y."/>
            <person name="O'Malley M.A."/>
            <person name="Stajich J.E."/>
            <person name="Spatafora J.W."/>
            <person name="Visel A."/>
            <person name="Grigoriev I.V."/>
        </authorList>
    </citation>
    <scope>NUCLEOTIDE SEQUENCE [LARGE SCALE GENOMIC DNA]</scope>
    <source>
        <strain evidence="13 14">PL171</strain>
    </source>
</reference>
<dbReference type="CDD" id="cd18008">
    <property type="entry name" value="DEXDc_SHPRH-like"/>
    <property type="match status" value="1"/>
</dbReference>
<dbReference type="GO" id="GO:0004386">
    <property type="term" value="F:helicase activity"/>
    <property type="evidence" value="ECO:0007669"/>
    <property type="project" value="UniProtKB-KW"/>
</dbReference>
<dbReference type="PANTHER" id="PTHR45626">
    <property type="entry name" value="TRANSCRIPTION TERMINATION FACTOR 2-RELATED"/>
    <property type="match status" value="1"/>
</dbReference>
<evidence type="ECO:0000256" key="4">
    <source>
        <dbReference type="ARBA" id="ARBA00022771"/>
    </source>
</evidence>
<evidence type="ECO:0000313" key="14">
    <source>
        <dbReference type="Proteomes" id="UP000193411"/>
    </source>
</evidence>
<evidence type="ECO:0000256" key="10">
    <source>
        <dbReference type="SAM" id="MobiDB-lite"/>
    </source>
</evidence>
<keyword evidence="8" id="KW-0067">ATP-binding</keyword>
<dbReference type="Gene3D" id="3.30.40.10">
    <property type="entry name" value="Zinc/RING finger domain, C3HC4 (zinc finger)"/>
    <property type="match status" value="1"/>
</dbReference>
<dbReference type="AlphaFoldDB" id="A0A1Y2HE29"/>
<dbReference type="Pfam" id="PF00271">
    <property type="entry name" value="Helicase_C"/>
    <property type="match status" value="1"/>
</dbReference>
<dbReference type="SMART" id="SM00490">
    <property type="entry name" value="HELICc"/>
    <property type="match status" value="1"/>
</dbReference>
<dbReference type="SMART" id="SM00184">
    <property type="entry name" value="RING"/>
    <property type="match status" value="1"/>
</dbReference>
<evidence type="ECO:0000259" key="11">
    <source>
        <dbReference type="PROSITE" id="PS50089"/>
    </source>
</evidence>
<feature type="domain" description="Helicase ATP-binding" evidence="12">
    <location>
        <begin position="357"/>
        <end position="532"/>
    </location>
</feature>
<proteinExistence type="inferred from homology"/>
<dbReference type="Pfam" id="PF00097">
    <property type="entry name" value="zf-C3HC4"/>
    <property type="match status" value="1"/>
</dbReference>
<evidence type="ECO:0000256" key="1">
    <source>
        <dbReference type="ARBA" id="ARBA00007025"/>
    </source>
</evidence>
<dbReference type="GO" id="GO:0008094">
    <property type="term" value="F:ATP-dependent activity, acting on DNA"/>
    <property type="evidence" value="ECO:0007669"/>
    <property type="project" value="TreeGrafter"/>
</dbReference>
<feature type="compositionally biased region" description="Acidic residues" evidence="10">
    <location>
        <begin position="208"/>
        <end position="224"/>
    </location>
</feature>
<protein>
    <submittedName>
        <fullName evidence="13">SNF2 family N-terminal domain-domain-containing protein</fullName>
    </submittedName>
</protein>
<evidence type="ECO:0000259" key="12">
    <source>
        <dbReference type="PROSITE" id="PS51192"/>
    </source>
</evidence>
<keyword evidence="7" id="KW-0862">Zinc</keyword>
<dbReference type="InterPro" id="IPR050628">
    <property type="entry name" value="SNF2_RAD54_helicase_TF"/>
</dbReference>
<feature type="compositionally biased region" description="Basic and acidic residues" evidence="10">
    <location>
        <begin position="278"/>
        <end position="303"/>
    </location>
</feature>
<dbReference type="PROSITE" id="PS51192">
    <property type="entry name" value="HELICASE_ATP_BIND_1"/>
    <property type="match status" value="1"/>
</dbReference>
<dbReference type="GO" id="GO:0008270">
    <property type="term" value="F:zinc ion binding"/>
    <property type="evidence" value="ECO:0007669"/>
    <property type="project" value="UniProtKB-KW"/>
</dbReference>
<evidence type="ECO:0000256" key="9">
    <source>
        <dbReference type="PROSITE-ProRule" id="PRU00175"/>
    </source>
</evidence>
<dbReference type="GO" id="GO:0016787">
    <property type="term" value="F:hydrolase activity"/>
    <property type="evidence" value="ECO:0007669"/>
    <property type="project" value="UniProtKB-KW"/>
</dbReference>
<dbReference type="InterPro" id="IPR001650">
    <property type="entry name" value="Helicase_C-like"/>
</dbReference>
<evidence type="ECO:0000313" key="13">
    <source>
        <dbReference type="EMBL" id="ORZ32838.1"/>
    </source>
</evidence>
<keyword evidence="14" id="KW-1185">Reference proteome</keyword>
<keyword evidence="2" id="KW-0479">Metal-binding</keyword>
<keyword evidence="5" id="KW-0378">Hydrolase</keyword>
<evidence type="ECO:0000256" key="5">
    <source>
        <dbReference type="ARBA" id="ARBA00022801"/>
    </source>
</evidence>
<feature type="compositionally biased region" description="Acidic residues" evidence="10">
    <location>
        <begin position="255"/>
        <end position="264"/>
    </location>
</feature>
<dbReference type="Proteomes" id="UP000193411">
    <property type="component" value="Unassembled WGS sequence"/>
</dbReference>
<dbReference type="EMBL" id="MCFL01000041">
    <property type="protein sequence ID" value="ORZ32838.1"/>
    <property type="molecule type" value="Genomic_DNA"/>
</dbReference>
<dbReference type="InterPro" id="IPR001841">
    <property type="entry name" value="Znf_RING"/>
</dbReference>
<dbReference type="GO" id="GO:0006289">
    <property type="term" value="P:nucleotide-excision repair"/>
    <property type="evidence" value="ECO:0007669"/>
    <property type="project" value="TreeGrafter"/>
</dbReference>
<sequence>MHSFTPLEFLEQSASHHICFRNMSLLRRSARSASKAAASRLAPVDSTSDSSWSGSGSDVDMIDIDSDGSEPASAADFGDDSEEQDAPPSRRGGARRAKMAQPLPSAAPGWKGKAKARGPPQDTSGQIPTSRNGRNKVTVEVPTLKSNGSQPASRASSASSMQVDIVNDSQDEDEAVVPTKVDKRGRSVKRARTSRAASPSLSSGSDFIVDDDSDELASDDEDDVGSVLSYTKTLGKAGSSVASSGVSTPAISIDDLSDDDEDELVVPASSRASSTARGQERKRTYRPPAKEDPATKGMSKQEKRAYNLQQKVLRSHPELEGIWDRIPQRGPPPPVPSPEHLKLKLLPYQLEGLAWLVRQEQEELGILLADEMGMGKTISMIALMLSHRRTPTLIVAPTVAIKQWTQEMDAHIAPAGKFSVLLFHGQKRSNDENELLKYDIVITSYAVIESAFRKQTYGFKRKAGTVKEPSALHQIEWERIILDEAHSIKDRSTNTARAVFALSSKLKCALSGTPVQNRVGEMYSLIRYMQIDNFSHYFCRECPCKSLSWKFKDGRHCDDCGHIPQQHFCFWNYEILKPIQEHGPVGPGLEAFQKLGKLLDLIMLRRTKLEKADDLGLPPRHVVVRRDYFSQDERDFYSSLYSDSKRTFATYVAEGTVLNHYANIFELITRMRQAANHPCMVTSKFATAAGTSSMSVVCGICHEAAEDAVMAKCKHSFCREDVRQYIEGYGYGTDVKCPVCFTKLVVDLDADAVEVTMAATQAKATQGSIVSKLDMDHWRSSTKIEALVEELTRLQRQDHTIKSIVFSQFTQFLELIAWRLRRAGFSLVRLDGRMSIDQRDAAVKTFMTNPHVTVFLASQVFLMDPWWNSAVQDQAIDRIHRLGQYRPIRITHIIIEDSIEERIIQLQDKKRALFESTVGKDSSALARLSEDDLKFLFVM</sequence>
<keyword evidence="4 9" id="KW-0863">Zinc-finger</keyword>
<dbReference type="InterPro" id="IPR049730">
    <property type="entry name" value="SNF2/RAD54-like_C"/>
</dbReference>
<dbReference type="OrthoDB" id="448448at2759"/>
<dbReference type="InterPro" id="IPR018957">
    <property type="entry name" value="Znf_C3HC4_RING-type"/>
</dbReference>
<feature type="compositionally biased region" description="Polar residues" evidence="10">
    <location>
        <begin position="121"/>
        <end position="132"/>
    </location>
</feature>
<dbReference type="InterPro" id="IPR013083">
    <property type="entry name" value="Znf_RING/FYVE/PHD"/>
</dbReference>
<feature type="region of interest" description="Disordered" evidence="10">
    <location>
        <begin position="37"/>
        <end position="303"/>
    </location>
</feature>
<evidence type="ECO:0000256" key="8">
    <source>
        <dbReference type="ARBA" id="ARBA00022840"/>
    </source>
</evidence>
<dbReference type="PANTHER" id="PTHR45626:SF12">
    <property type="entry name" value="DNA REPAIR PROTEIN RAD16"/>
    <property type="match status" value="1"/>
</dbReference>
<gene>
    <name evidence="13" type="ORF">BCR44DRAFT_1439392</name>
</gene>
<organism evidence="13 14">
    <name type="scientific">Catenaria anguillulae PL171</name>
    <dbReference type="NCBI Taxonomy" id="765915"/>
    <lineage>
        <taxon>Eukaryota</taxon>
        <taxon>Fungi</taxon>
        <taxon>Fungi incertae sedis</taxon>
        <taxon>Blastocladiomycota</taxon>
        <taxon>Blastocladiomycetes</taxon>
        <taxon>Blastocladiales</taxon>
        <taxon>Catenariaceae</taxon>
        <taxon>Catenaria</taxon>
    </lineage>
</organism>
<dbReference type="Gene3D" id="3.40.50.300">
    <property type="entry name" value="P-loop containing nucleotide triphosphate hydrolases"/>
    <property type="match status" value="1"/>
</dbReference>
<dbReference type="SMART" id="SM00487">
    <property type="entry name" value="DEXDc"/>
    <property type="match status" value="1"/>
</dbReference>
<dbReference type="Gene3D" id="3.40.50.10810">
    <property type="entry name" value="Tandem AAA-ATPase domain"/>
    <property type="match status" value="1"/>
</dbReference>
<dbReference type="STRING" id="765915.A0A1Y2HE29"/>
<accession>A0A1Y2HE29</accession>
<evidence type="ECO:0000256" key="6">
    <source>
        <dbReference type="ARBA" id="ARBA00022806"/>
    </source>
</evidence>
<dbReference type="InterPro" id="IPR038718">
    <property type="entry name" value="SNF2-like_sf"/>
</dbReference>
<keyword evidence="3" id="KW-0547">Nucleotide-binding</keyword>
<dbReference type="InterPro" id="IPR000330">
    <property type="entry name" value="SNF2_N"/>
</dbReference>